<dbReference type="AlphaFoldDB" id="A0A0A9GXG9"/>
<feature type="compositionally biased region" description="Polar residues" evidence="1">
    <location>
        <begin position="54"/>
        <end position="71"/>
    </location>
</feature>
<reference evidence="2" key="1">
    <citation type="submission" date="2014-09" db="EMBL/GenBank/DDBJ databases">
        <authorList>
            <person name="Magalhaes I.L.F."/>
            <person name="Oliveira U."/>
            <person name="Santos F.R."/>
            <person name="Vidigal T.H.D.A."/>
            <person name="Brescovit A.D."/>
            <person name="Santos A.J."/>
        </authorList>
    </citation>
    <scope>NUCLEOTIDE SEQUENCE</scope>
    <source>
        <tissue evidence="2">Shoot tissue taken approximately 20 cm above the soil surface</tissue>
    </source>
</reference>
<feature type="compositionally biased region" description="Basic residues" evidence="1">
    <location>
        <begin position="74"/>
        <end position="89"/>
    </location>
</feature>
<organism evidence="2">
    <name type="scientific">Arundo donax</name>
    <name type="common">Giant reed</name>
    <name type="synonym">Donax arundinaceus</name>
    <dbReference type="NCBI Taxonomy" id="35708"/>
    <lineage>
        <taxon>Eukaryota</taxon>
        <taxon>Viridiplantae</taxon>
        <taxon>Streptophyta</taxon>
        <taxon>Embryophyta</taxon>
        <taxon>Tracheophyta</taxon>
        <taxon>Spermatophyta</taxon>
        <taxon>Magnoliopsida</taxon>
        <taxon>Liliopsida</taxon>
        <taxon>Poales</taxon>
        <taxon>Poaceae</taxon>
        <taxon>PACMAD clade</taxon>
        <taxon>Arundinoideae</taxon>
        <taxon>Arundineae</taxon>
        <taxon>Arundo</taxon>
    </lineage>
</organism>
<dbReference type="EMBL" id="GBRH01168226">
    <property type="protein sequence ID" value="JAE29670.1"/>
    <property type="molecule type" value="Transcribed_RNA"/>
</dbReference>
<sequence length="89" mass="10284">MNVPHVQCLCKPRCSQDPRSLHVSCQSSKSQTTLPINRTTLLHNGSEQDDRPQQQRSNPQPTSCTYMTQLLSPKAKRKNREKHRSTDRR</sequence>
<reference evidence="2" key="2">
    <citation type="journal article" date="2015" name="Data Brief">
        <title>Shoot transcriptome of the giant reed, Arundo donax.</title>
        <authorList>
            <person name="Barrero R.A."/>
            <person name="Guerrero F.D."/>
            <person name="Moolhuijzen P."/>
            <person name="Goolsby J.A."/>
            <person name="Tidwell J."/>
            <person name="Bellgard S.E."/>
            <person name="Bellgard M.I."/>
        </authorList>
    </citation>
    <scope>NUCLEOTIDE SEQUENCE</scope>
    <source>
        <tissue evidence="2">Shoot tissue taken approximately 20 cm above the soil surface</tissue>
    </source>
</reference>
<accession>A0A0A9GXG9</accession>
<evidence type="ECO:0000313" key="2">
    <source>
        <dbReference type="EMBL" id="JAE29670.1"/>
    </source>
</evidence>
<feature type="compositionally biased region" description="Polar residues" evidence="1">
    <location>
        <begin position="23"/>
        <end position="45"/>
    </location>
</feature>
<evidence type="ECO:0000256" key="1">
    <source>
        <dbReference type="SAM" id="MobiDB-lite"/>
    </source>
</evidence>
<name>A0A0A9GXG9_ARUDO</name>
<protein>
    <submittedName>
        <fullName evidence="2">Uncharacterized protein</fullName>
    </submittedName>
</protein>
<proteinExistence type="predicted"/>
<feature type="region of interest" description="Disordered" evidence="1">
    <location>
        <begin position="16"/>
        <end position="89"/>
    </location>
</feature>